<dbReference type="PANTHER" id="PTHR10224">
    <property type="entry name" value="ES1 PROTEIN HOMOLOG, MITOCHONDRIAL"/>
    <property type="match status" value="1"/>
</dbReference>
<dbReference type="EMBL" id="CP093379">
    <property type="protein sequence ID" value="UNM96805.1"/>
    <property type="molecule type" value="Genomic_DNA"/>
</dbReference>
<organism evidence="1 2">
    <name type="scientific">Ignatzschineria rhizosphaerae</name>
    <dbReference type="NCBI Taxonomy" id="2923279"/>
    <lineage>
        <taxon>Bacteria</taxon>
        <taxon>Pseudomonadati</taxon>
        <taxon>Pseudomonadota</taxon>
        <taxon>Gammaproteobacteria</taxon>
        <taxon>Cardiobacteriales</taxon>
        <taxon>Ignatzschineriaceae</taxon>
        <taxon>Ignatzschineria</taxon>
    </lineage>
</organism>
<dbReference type="PANTHER" id="PTHR10224:SF12">
    <property type="entry name" value="GLYOXALASE ELBB"/>
    <property type="match status" value="1"/>
</dbReference>
<dbReference type="Proteomes" id="UP000829542">
    <property type="component" value="Chromosome"/>
</dbReference>
<gene>
    <name evidence="1" type="ORF">MMG00_02815</name>
</gene>
<keyword evidence="2" id="KW-1185">Reference proteome</keyword>
<proteinExistence type="predicted"/>
<reference evidence="1 2" key="1">
    <citation type="submission" date="2022-03" db="EMBL/GenBank/DDBJ databases">
        <title>Ignatzschineria rhizosphaerae HR5S32.</title>
        <authorList>
            <person name="Sun J.Q."/>
            <person name="Feng J.Y."/>
        </authorList>
    </citation>
    <scope>NUCLEOTIDE SEQUENCE [LARGE SCALE GENOMIC DNA]</scope>
    <source>
        <strain evidence="1 2">HR5S32</strain>
    </source>
</reference>
<sequence length="223" mass="23941">MSTKHFALILAGCGHLDGAEITEASALNIALSKAGYTVSFYAPNRYQRDTIEHISGDEITPNRNILQEAARIARGSIKPIEELTLSSVDGIAMAGGFGVIKNFTNFIDKGNDAILQPDIGDKLKEAIVTKKPIIAICAAPMALAIALKELGIKDASLSFGKARNAEGFLPALKAWEITHIETQNDEAHRDAKYPIITSGAYMDSHATPYEIFLGAEACINKLA</sequence>
<dbReference type="RefSeq" id="WP_242151103.1">
    <property type="nucleotide sequence ID" value="NZ_CP093379.1"/>
</dbReference>
<dbReference type="InterPro" id="IPR029062">
    <property type="entry name" value="Class_I_gatase-like"/>
</dbReference>
<protein>
    <submittedName>
        <fullName evidence="1">Isoprenoid biosynthesis protein ElbB</fullName>
    </submittedName>
</protein>
<evidence type="ECO:0000313" key="2">
    <source>
        <dbReference type="Proteomes" id="UP000829542"/>
    </source>
</evidence>
<dbReference type="Gene3D" id="3.40.50.880">
    <property type="match status" value="1"/>
</dbReference>
<evidence type="ECO:0000313" key="1">
    <source>
        <dbReference type="EMBL" id="UNM96805.1"/>
    </source>
</evidence>
<accession>A0ABY3X4I0</accession>
<name>A0ABY3X4I0_9GAMM</name>
<dbReference type="SUPFAM" id="SSF52317">
    <property type="entry name" value="Class I glutamine amidotransferase-like"/>
    <property type="match status" value="1"/>
</dbReference>